<evidence type="ECO:0000256" key="8">
    <source>
        <dbReference type="ARBA" id="ARBA00022989"/>
    </source>
</evidence>
<keyword evidence="13" id="KW-0325">Glycoprotein</keyword>
<dbReference type="InterPro" id="IPR000402">
    <property type="entry name" value="Na/K_ATPase_sub_beta"/>
</dbReference>
<evidence type="ECO:0000256" key="7">
    <source>
        <dbReference type="ARBA" id="ARBA00022968"/>
    </source>
</evidence>
<keyword evidence="4" id="KW-0813">Transport</keyword>
<dbReference type="GO" id="GO:0030007">
    <property type="term" value="P:intracellular potassium ion homeostasis"/>
    <property type="evidence" value="ECO:0007669"/>
    <property type="project" value="TreeGrafter"/>
</dbReference>
<keyword evidence="6 16" id="KW-0812">Transmembrane</keyword>
<dbReference type="Pfam" id="PF00287">
    <property type="entry name" value="Na_K-ATPase"/>
    <property type="match status" value="1"/>
</dbReference>
<dbReference type="Gene3D" id="2.60.40.1660">
    <property type="entry name" value="Na, k-atpase alpha subunit"/>
    <property type="match status" value="1"/>
</dbReference>
<dbReference type="GO" id="GO:0006883">
    <property type="term" value="P:intracellular sodium ion homeostasis"/>
    <property type="evidence" value="ECO:0007669"/>
    <property type="project" value="TreeGrafter"/>
</dbReference>
<keyword evidence="14" id="KW-0739">Sodium transport</keyword>
<dbReference type="Proteomes" id="UP001347796">
    <property type="component" value="Unassembled WGS sequence"/>
</dbReference>
<keyword evidence="12" id="KW-1015">Disulfide bond</keyword>
<dbReference type="GO" id="GO:0005890">
    <property type="term" value="C:sodium:potassium-exchanging ATPase complex"/>
    <property type="evidence" value="ECO:0007669"/>
    <property type="project" value="InterPro"/>
</dbReference>
<evidence type="ECO:0000256" key="11">
    <source>
        <dbReference type="ARBA" id="ARBA00023136"/>
    </source>
</evidence>
<keyword evidence="8 16" id="KW-1133">Transmembrane helix</keyword>
<name>A0AAN8KJE6_PATCE</name>
<dbReference type="PANTHER" id="PTHR11523:SF28">
    <property type="entry name" value="NA_K-ATPASE BETA SUBUNIT ISOFORM 4-RELATED"/>
    <property type="match status" value="1"/>
</dbReference>
<keyword evidence="11 16" id="KW-0472">Membrane</keyword>
<evidence type="ECO:0000256" key="10">
    <source>
        <dbReference type="ARBA" id="ARBA00023065"/>
    </source>
</evidence>
<evidence type="ECO:0000256" key="5">
    <source>
        <dbReference type="ARBA" id="ARBA00022475"/>
    </source>
</evidence>
<gene>
    <name evidence="17" type="ORF">SNE40_001477</name>
</gene>
<dbReference type="InterPro" id="IPR038702">
    <property type="entry name" value="Na/K_ATPase_sub_beta_sf"/>
</dbReference>
<feature type="transmembrane region" description="Helical" evidence="16">
    <location>
        <begin position="40"/>
        <end position="61"/>
    </location>
</feature>
<keyword evidence="7" id="KW-0735">Signal-anchor</keyword>
<keyword evidence="18" id="KW-1185">Reference proteome</keyword>
<dbReference type="GO" id="GO:1990573">
    <property type="term" value="P:potassium ion import across plasma membrane"/>
    <property type="evidence" value="ECO:0007669"/>
    <property type="project" value="TreeGrafter"/>
</dbReference>
<evidence type="ECO:0000256" key="3">
    <source>
        <dbReference type="ARBA" id="ARBA00005876"/>
    </source>
</evidence>
<dbReference type="FunFam" id="2.60.40.1660:FF:000004">
    <property type="entry name" value="sodium/potassium-transporting ATPase subunit beta-2"/>
    <property type="match status" value="1"/>
</dbReference>
<dbReference type="EMBL" id="JAZGQO010000001">
    <property type="protein sequence ID" value="KAK6196208.1"/>
    <property type="molecule type" value="Genomic_DNA"/>
</dbReference>
<proteinExistence type="inferred from homology"/>
<reference evidence="17 18" key="1">
    <citation type="submission" date="2024-01" db="EMBL/GenBank/DDBJ databases">
        <title>The genome of the rayed Mediterranean limpet Patella caerulea (Linnaeus, 1758).</title>
        <authorList>
            <person name="Anh-Thu Weber A."/>
            <person name="Halstead-Nussloch G."/>
        </authorList>
    </citation>
    <scope>NUCLEOTIDE SEQUENCE [LARGE SCALE GENOMIC DNA]</scope>
    <source>
        <strain evidence="17">AATW-2023a</strain>
        <tissue evidence="17">Whole specimen</tissue>
    </source>
</reference>
<dbReference type="AlphaFoldDB" id="A0AAN8KJE6"/>
<evidence type="ECO:0000256" key="1">
    <source>
        <dbReference type="ARBA" id="ARBA00004162"/>
    </source>
</evidence>
<evidence type="ECO:0000256" key="6">
    <source>
        <dbReference type="ARBA" id="ARBA00022692"/>
    </source>
</evidence>
<evidence type="ECO:0000256" key="16">
    <source>
        <dbReference type="SAM" id="Phobius"/>
    </source>
</evidence>
<evidence type="ECO:0000256" key="12">
    <source>
        <dbReference type="ARBA" id="ARBA00023157"/>
    </source>
</evidence>
<evidence type="ECO:0000313" key="18">
    <source>
        <dbReference type="Proteomes" id="UP001347796"/>
    </source>
</evidence>
<evidence type="ECO:0000256" key="9">
    <source>
        <dbReference type="ARBA" id="ARBA00023053"/>
    </source>
</evidence>
<dbReference type="GO" id="GO:0001671">
    <property type="term" value="F:ATPase activator activity"/>
    <property type="evidence" value="ECO:0007669"/>
    <property type="project" value="UniProtKB-ARBA"/>
</dbReference>
<sequence>MDGRDRTFKQKVDGFTTFLWNSDEKKFLGRNARSWAEIGFFYLIFYACLAGFFSSMLVVFYQTIDENYPKLMGTDSLLKGNPGMGYKPKPNIDSTLIRYLHKEANSYKVFTTELDDFLETYSKQSTNNSNVVECNTTELRKDETKPCKVDVEALTQNCSSNNGYGFPDGEPCVLLKLNKIFNWIPEKYTDLPEDMPEDVKNDYFTKSQIWISCEGENPGDTENLGTPVYYPTQGLGLQYFPFQNQKGYLAPVIFVKFVGVKKHMGLMVECKAWAKNIKHNRSLKEGSVHFELLVD</sequence>
<comment type="similarity">
    <text evidence="3">Belongs to the X(+)/potassium ATPases subunit beta family.</text>
</comment>
<comment type="function">
    <text evidence="15">This is the non-catalytic component of the active enzyme, which catalyzes the hydrolysis of ATP coupled with the exchange of Na(+) and K(+) ions across the plasma membrane. The beta subunit regulates, through assembly of alpha/beta heterodimers, the number of sodium pumps transported to the plasma membrane.</text>
</comment>
<evidence type="ECO:0000256" key="14">
    <source>
        <dbReference type="ARBA" id="ARBA00023201"/>
    </source>
</evidence>
<comment type="subcellular location">
    <subcellularLocation>
        <location evidence="1">Cell membrane</location>
        <topology evidence="1">Single-pass membrane protein</topology>
    </subcellularLocation>
    <subcellularLocation>
        <location evidence="2">Membrane</location>
        <topology evidence="2">Single-pass type II membrane protein</topology>
    </subcellularLocation>
</comment>
<evidence type="ECO:0000256" key="13">
    <source>
        <dbReference type="ARBA" id="ARBA00023180"/>
    </source>
</evidence>
<organism evidence="17 18">
    <name type="scientific">Patella caerulea</name>
    <name type="common">Rayed Mediterranean limpet</name>
    <dbReference type="NCBI Taxonomy" id="87958"/>
    <lineage>
        <taxon>Eukaryota</taxon>
        <taxon>Metazoa</taxon>
        <taxon>Spiralia</taxon>
        <taxon>Lophotrochozoa</taxon>
        <taxon>Mollusca</taxon>
        <taxon>Gastropoda</taxon>
        <taxon>Patellogastropoda</taxon>
        <taxon>Patelloidea</taxon>
        <taxon>Patellidae</taxon>
        <taxon>Patella</taxon>
    </lineage>
</organism>
<dbReference type="GO" id="GO:0036376">
    <property type="term" value="P:sodium ion export across plasma membrane"/>
    <property type="evidence" value="ECO:0007669"/>
    <property type="project" value="TreeGrafter"/>
</dbReference>
<evidence type="ECO:0000313" key="17">
    <source>
        <dbReference type="EMBL" id="KAK6196208.1"/>
    </source>
</evidence>
<keyword evidence="9" id="KW-0915">Sodium</keyword>
<evidence type="ECO:0000256" key="2">
    <source>
        <dbReference type="ARBA" id="ARBA00004606"/>
    </source>
</evidence>
<evidence type="ECO:0000256" key="4">
    <source>
        <dbReference type="ARBA" id="ARBA00022448"/>
    </source>
</evidence>
<keyword evidence="5" id="KW-1003">Cell membrane</keyword>
<dbReference type="PANTHER" id="PTHR11523">
    <property type="entry name" value="SODIUM/POTASSIUM-DEPENDENT ATPASE BETA SUBUNIT"/>
    <property type="match status" value="1"/>
</dbReference>
<protein>
    <submittedName>
        <fullName evidence="17">Uncharacterized protein</fullName>
    </submittedName>
</protein>
<comment type="caution">
    <text evidence="17">The sequence shown here is derived from an EMBL/GenBank/DDBJ whole genome shotgun (WGS) entry which is preliminary data.</text>
</comment>
<evidence type="ECO:0000256" key="15">
    <source>
        <dbReference type="ARBA" id="ARBA00025540"/>
    </source>
</evidence>
<accession>A0AAN8KJE6</accession>
<keyword evidence="10" id="KW-0406">Ion transport</keyword>